<gene>
    <name evidence="2" type="ORF">ZT1A5_G11705</name>
</gene>
<protein>
    <submittedName>
        <fullName evidence="2">Uncharacterized protein</fullName>
    </submittedName>
</protein>
<feature type="region of interest" description="Disordered" evidence="1">
    <location>
        <begin position="21"/>
        <end position="66"/>
    </location>
</feature>
<evidence type="ECO:0000313" key="2">
    <source>
        <dbReference type="EMBL" id="SMY30254.1"/>
    </source>
</evidence>
<proteinExistence type="predicted"/>
<dbReference type="Proteomes" id="UP000215453">
    <property type="component" value="Chromosome 16"/>
</dbReference>
<reference evidence="2 3" key="1">
    <citation type="submission" date="2016-10" db="EMBL/GenBank/DDBJ databases">
        <authorList>
            <person name="Varghese N."/>
        </authorList>
    </citation>
    <scope>NUCLEOTIDE SEQUENCE [LARGE SCALE GENOMIC DNA]</scope>
</reference>
<evidence type="ECO:0000313" key="3">
    <source>
        <dbReference type="Proteomes" id="UP000215453"/>
    </source>
</evidence>
<dbReference type="EMBL" id="LT882691">
    <property type="protein sequence ID" value="SMY30254.1"/>
    <property type="molecule type" value="Genomic_DNA"/>
</dbReference>
<feature type="compositionally biased region" description="Polar residues" evidence="1">
    <location>
        <begin position="146"/>
        <end position="159"/>
    </location>
</feature>
<name>A0A1Y6M0S5_ZYMTR</name>
<feature type="compositionally biased region" description="Basic and acidic residues" evidence="1">
    <location>
        <begin position="21"/>
        <end position="42"/>
    </location>
</feature>
<accession>A0A1Y6M0S5</accession>
<dbReference type="AlphaFoldDB" id="A0A1Y6M0S5"/>
<organism evidence="2 3">
    <name type="scientific">Zymoseptoria tritici ST99CH_1A5</name>
    <dbReference type="NCBI Taxonomy" id="1276529"/>
    <lineage>
        <taxon>Eukaryota</taxon>
        <taxon>Fungi</taxon>
        <taxon>Dikarya</taxon>
        <taxon>Ascomycota</taxon>
        <taxon>Pezizomycotina</taxon>
        <taxon>Dothideomycetes</taxon>
        <taxon>Dothideomycetidae</taxon>
        <taxon>Mycosphaerellales</taxon>
        <taxon>Mycosphaerellaceae</taxon>
        <taxon>Zymoseptoria</taxon>
    </lineage>
</organism>
<evidence type="ECO:0000256" key="1">
    <source>
        <dbReference type="SAM" id="MobiDB-lite"/>
    </source>
</evidence>
<feature type="compositionally biased region" description="Basic and acidic residues" evidence="1">
    <location>
        <begin position="53"/>
        <end position="63"/>
    </location>
</feature>
<feature type="region of interest" description="Disordered" evidence="1">
    <location>
        <begin position="140"/>
        <end position="240"/>
    </location>
</feature>
<sequence length="240" mass="26485">MGAELSNIKLTAEEEAECKRKGRESVERHLTRCRRPETEKHHQQQKTAYTERCSAEEGSERTTDLSTTNELLPIPADNFDAFIDFLTRTLPRGSRLRYRISPEQETKLSSTLTTALIVERFNNFQSHSAASVTTAATAPDTAVSTHGTTPSCEASSDDTSGIEEEESLVPKGVEKGMNTGKLQVNSDKGFTAQELDSRTPLTQERGTKRKAASEGGLKDLDGVHPARWRLIGKATNGHRR</sequence>